<dbReference type="PROSITE" id="PS50125">
    <property type="entry name" value="GUANYLATE_CYCLASE_2"/>
    <property type="match status" value="1"/>
</dbReference>
<dbReference type="InterPro" id="IPR029058">
    <property type="entry name" value="AB_hydrolase_fold"/>
</dbReference>
<dbReference type="InterPro" id="IPR050471">
    <property type="entry name" value="AB_hydrolase"/>
</dbReference>
<evidence type="ECO:0000313" key="2">
    <source>
        <dbReference type="EMBL" id="SHN83874.1"/>
    </source>
</evidence>
<dbReference type="CDD" id="cd07302">
    <property type="entry name" value="CHD"/>
    <property type="match status" value="1"/>
</dbReference>
<feature type="domain" description="Guanylate cyclase" evidence="1">
    <location>
        <begin position="278"/>
        <end position="385"/>
    </location>
</feature>
<dbReference type="Gene3D" id="3.30.70.1230">
    <property type="entry name" value="Nucleotide cyclase"/>
    <property type="match status" value="1"/>
</dbReference>
<dbReference type="Pfam" id="PF00211">
    <property type="entry name" value="Guanylate_cyc"/>
    <property type="match status" value="1"/>
</dbReference>
<dbReference type="PANTHER" id="PTHR43433">
    <property type="entry name" value="HYDROLASE, ALPHA/BETA FOLD FAMILY PROTEIN"/>
    <property type="match status" value="1"/>
</dbReference>
<dbReference type="Gene3D" id="3.40.50.1820">
    <property type="entry name" value="alpha/beta hydrolase"/>
    <property type="match status" value="1"/>
</dbReference>
<sequence length="432" mass="46982">MVVPITRYAKSGNVHIAYQVFGSGPNDLVFVPGFISHLENYWEHPDLARWLLRLGSFARVIMFDKRGTGLSDPVAAVPSLDLRMDDVRAVMDAAGSERAAVLGVSEGGALAALFAATYPQRCQQAVLYGAWARFPVPAEVLEPLFKYIDRAWGNGLSLAAFAPSRQTDPAMLHWWGRFERLGASPAGVTAVLRMCAETDVSDIVSSIRVPTLVIHCKDDALIPLETGRFLAQSIPGARLVELPGQDHLFFLHEQIGDYVEEFLTGSVSAPESERVLATVLFTDIVGSTARAEQIGDRRWRDLLDAHHASVRRELARYRGSEVKSLGDGFLATFDGPARAIRCARAITEAIRPLEIQIRCGLHTGEIEITGNDVQGIAVHIASRVSALAGAGETLVSRTVKDLVAGSGLHFEERGRHALKGLLEPMELYAASP</sequence>
<reference evidence="3" key="1">
    <citation type="submission" date="2016-11" db="EMBL/GenBank/DDBJ databases">
        <authorList>
            <person name="Varghese N."/>
            <person name="Submissions S."/>
        </authorList>
    </citation>
    <scope>NUCLEOTIDE SEQUENCE [LARGE SCALE GENOMIC DNA]</scope>
    <source>
        <strain evidence="3">GAS401</strain>
    </source>
</reference>
<dbReference type="OrthoDB" id="27092at2"/>
<dbReference type="Proteomes" id="UP000184096">
    <property type="component" value="Chromosome I"/>
</dbReference>
<evidence type="ECO:0000313" key="3">
    <source>
        <dbReference type="Proteomes" id="UP000184096"/>
    </source>
</evidence>
<dbReference type="Pfam" id="PF12146">
    <property type="entry name" value="Hydrolase_4"/>
    <property type="match status" value="1"/>
</dbReference>
<dbReference type="PRINTS" id="PR00111">
    <property type="entry name" value="ABHYDROLASE"/>
</dbReference>
<proteinExistence type="predicted"/>
<dbReference type="GO" id="GO:0004016">
    <property type="term" value="F:adenylate cyclase activity"/>
    <property type="evidence" value="ECO:0007669"/>
    <property type="project" value="UniProtKB-ARBA"/>
</dbReference>
<dbReference type="GO" id="GO:0035556">
    <property type="term" value="P:intracellular signal transduction"/>
    <property type="evidence" value="ECO:0007669"/>
    <property type="project" value="InterPro"/>
</dbReference>
<dbReference type="InterPro" id="IPR000073">
    <property type="entry name" value="AB_hydrolase_1"/>
</dbReference>
<dbReference type="RefSeq" id="WP_072822967.1">
    <property type="nucleotide sequence ID" value="NZ_LT670849.1"/>
</dbReference>
<dbReference type="InterPro" id="IPR029787">
    <property type="entry name" value="Nucleotide_cyclase"/>
</dbReference>
<dbReference type="PANTHER" id="PTHR43433:SF8">
    <property type="entry name" value="BIFUNCTIONAL LIPASE_ADENYLATE CYCLASE LIPJ"/>
    <property type="match status" value="1"/>
</dbReference>
<dbReference type="InterPro" id="IPR022742">
    <property type="entry name" value="Hydrolase_4"/>
</dbReference>
<dbReference type="SUPFAM" id="SSF55073">
    <property type="entry name" value="Nucleotide cyclase"/>
    <property type="match status" value="1"/>
</dbReference>
<dbReference type="SUPFAM" id="SSF53474">
    <property type="entry name" value="alpha/beta-Hydrolases"/>
    <property type="match status" value="1"/>
</dbReference>
<evidence type="ECO:0000259" key="1">
    <source>
        <dbReference type="PROSITE" id="PS50125"/>
    </source>
</evidence>
<dbReference type="SMART" id="SM00044">
    <property type="entry name" value="CYCc"/>
    <property type="match status" value="1"/>
</dbReference>
<dbReference type="InterPro" id="IPR001054">
    <property type="entry name" value="A/G_cyclase"/>
</dbReference>
<protein>
    <submittedName>
        <fullName evidence="2">Adenylate cyclase, class 3</fullName>
    </submittedName>
</protein>
<dbReference type="AlphaFoldDB" id="A0A1M7ULP2"/>
<accession>A0A1M7ULP2</accession>
<dbReference type="EMBL" id="LT670849">
    <property type="protein sequence ID" value="SHN83874.1"/>
    <property type="molecule type" value="Genomic_DNA"/>
</dbReference>
<dbReference type="GO" id="GO:0009190">
    <property type="term" value="P:cyclic nucleotide biosynthetic process"/>
    <property type="evidence" value="ECO:0007669"/>
    <property type="project" value="InterPro"/>
</dbReference>
<organism evidence="2 3">
    <name type="scientific">Bradyrhizobium erythrophlei</name>
    <dbReference type="NCBI Taxonomy" id="1437360"/>
    <lineage>
        <taxon>Bacteria</taxon>
        <taxon>Pseudomonadati</taxon>
        <taxon>Pseudomonadota</taxon>
        <taxon>Alphaproteobacteria</taxon>
        <taxon>Hyphomicrobiales</taxon>
        <taxon>Nitrobacteraceae</taxon>
        <taxon>Bradyrhizobium</taxon>
    </lineage>
</organism>
<name>A0A1M7ULP2_9BRAD</name>
<keyword evidence="3" id="KW-1185">Reference proteome</keyword>
<gene>
    <name evidence="2" type="ORF">SAMN05444170_5691</name>
</gene>